<organism evidence="2 3">
    <name type="scientific">Paractinoplanes aksuensis</name>
    <dbReference type="NCBI Taxonomy" id="2939490"/>
    <lineage>
        <taxon>Bacteria</taxon>
        <taxon>Bacillati</taxon>
        <taxon>Actinomycetota</taxon>
        <taxon>Actinomycetes</taxon>
        <taxon>Micromonosporales</taxon>
        <taxon>Micromonosporaceae</taxon>
        <taxon>Paractinoplanes</taxon>
    </lineage>
</organism>
<protein>
    <submittedName>
        <fullName evidence="2">Uncharacterized protein</fullName>
    </submittedName>
</protein>
<evidence type="ECO:0000256" key="1">
    <source>
        <dbReference type="SAM" id="MobiDB-lite"/>
    </source>
</evidence>
<dbReference type="RefSeq" id="WP_253243816.1">
    <property type="nucleotide sequence ID" value="NZ_JAMYJR010000065.1"/>
</dbReference>
<evidence type="ECO:0000313" key="2">
    <source>
        <dbReference type="EMBL" id="MCO8277810.1"/>
    </source>
</evidence>
<proteinExistence type="predicted"/>
<reference evidence="2 3" key="1">
    <citation type="submission" date="2022-06" db="EMBL/GenBank/DDBJ databases">
        <title>New Species of the Genus Actinoplanes, ActinopZanes ferrugineus.</title>
        <authorList>
            <person name="Ding P."/>
        </authorList>
    </citation>
    <scope>NUCLEOTIDE SEQUENCE [LARGE SCALE GENOMIC DNA]</scope>
    <source>
        <strain evidence="2 3">TRM88003</strain>
    </source>
</reference>
<gene>
    <name evidence="2" type="ORF">M1L60_45295</name>
</gene>
<dbReference type="Proteomes" id="UP001523369">
    <property type="component" value="Unassembled WGS sequence"/>
</dbReference>
<dbReference type="EMBL" id="JAMYJR010000065">
    <property type="protein sequence ID" value="MCO8277810.1"/>
    <property type="molecule type" value="Genomic_DNA"/>
</dbReference>
<comment type="caution">
    <text evidence="2">The sequence shown here is derived from an EMBL/GenBank/DDBJ whole genome shotgun (WGS) entry which is preliminary data.</text>
</comment>
<evidence type="ECO:0000313" key="3">
    <source>
        <dbReference type="Proteomes" id="UP001523369"/>
    </source>
</evidence>
<sequence length="65" mass="6800">MVVDDQLIGASPYRVVCSMTSDRRAAPVTRARAPVGSTVTPWNRSSVISTTATPGGVNGYGVSKF</sequence>
<accession>A0ABT1E6N4</accession>
<keyword evidence="3" id="KW-1185">Reference proteome</keyword>
<feature type="compositionally biased region" description="Polar residues" evidence="1">
    <location>
        <begin position="37"/>
        <end position="50"/>
    </location>
</feature>
<feature type="region of interest" description="Disordered" evidence="1">
    <location>
        <begin position="28"/>
        <end position="50"/>
    </location>
</feature>
<name>A0ABT1E6N4_9ACTN</name>